<dbReference type="Proteomes" id="UP001054945">
    <property type="component" value="Unassembled WGS sequence"/>
</dbReference>
<evidence type="ECO:0000313" key="3">
    <source>
        <dbReference type="Proteomes" id="UP001054945"/>
    </source>
</evidence>
<accession>A0AAV4QGR6</accession>
<organism evidence="2 3">
    <name type="scientific">Caerostris extrusa</name>
    <name type="common">Bark spider</name>
    <name type="synonym">Caerostris bankana</name>
    <dbReference type="NCBI Taxonomy" id="172846"/>
    <lineage>
        <taxon>Eukaryota</taxon>
        <taxon>Metazoa</taxon>
        <taxon>Ecdysozoa</taxon>
        <taxon>Arthropoda</taxon>
        <taxon>Chelicerata</taxon>
        <taxon>Arachnida</taxon>
        <taxon>Araneae</taxon>
        <taxon>Araneomorphae</taxon>
        <taxon>Entelegynae</taxon>
        <taxon>Araneoidea</taxon>
        <taxon>Araneidae</taxon>
        <taxon>Caerostris</taxon>
    </lineage>
</organism>
<comment type="caution">
    <text evidence="2">The sequence shown here is derived from an EMBL/GenBank/DDBJ whole genome shotgun (WGS) entry which is preliminary data.</text>
</comment>
<gene>
    <name evidence="2" type="ORF">CEXT_373281</name>
</gene>
<proteinExistence type="predicted"/>
<keyword evidence="3" id="KW-1185">Reference proteome</keyword>
<reference evidence="2 3" key="1">
    <citation type="submission" date="2021-06" db="EMBL/GenBank/DDBJ databases">
        <title>Caerostris extrusa draft genome.</title>
        <authorList>
            <person name="Kono N."/>
            <person name="Arakawa K."/>
        </authorList>
    </citation>
    <scope>NUCLEOTIDE SEQUENCE [LARGE SCALE GENOMIC DNA]</scope>
</reference>
<dbReference type="EMBL" id="BPLR01006310">
    <property type="protein sequence ID" value="GIY08908.1"/>
    <property type="molecule type" value="Genomic_DNA"/>
</dbReference>
<evidence type="ECO:0000256" key="1">
    <source>
        <dbReference type="SAM" id="MobiDB-lite"/>
    </source>
</evidence>
<name>A0AAV4QGR6_CAEEX</name>
<feature type="region of interest" description="Disordered" evidence="1">
    <location>
        <begin position="32"/>
        <end position="53"/>
    </location>
</feature>
<dbReference type="AlphaFoldDB" id="A0AAV4QGR6"/>
<sequence length="103" mass="11374">MLMSRVPAAGNECTVKSFKCYLVIEFGRRSPPRQEEWPTVAGSSHSSISSSVGVNKRVEGRSTHWKPNFLSVYSWLSVGNNKLQADITSSFSQQLAYGSSKSE</sequence>
<protein>
    <submittedName>
        <fullName evidence="2">Uncharacterized protein</fullName>
    </submittedName>
</protein>
<evidence type="ECO:0000313" key="2">
    <source>
        <dbReference type="EMBL" id="GIY08908.1"/>
    </source>
</evidence>